<dbReference type="EMBL" id="RCML01000234">
    <property type="protein sequence ID" value="KAG2984389.1"/>
    <property type="molecule type" value="Genomic_DNA"/>
</dbReference>
<organism evidence="9 10">
    <name type="scientific">Phytophthora cactorum</name>
    <dbReference type="NCBI Taxonomy" id="29920"/>
    <lineage>
        <taxon>Eukaryota</taxon>
        <taxon>Sar</taxon>
        <taxon>Stramenopiles</taxon>
        <taxon>Oomycota</taxon>
        <taxon>Peronosporomycetes</taxon>
        <taxon>Peronosporales</taxon>
        <taxon>Peronosporaceae</taxon>
        <taxon>Phytophthora</taxon>
    </lineage>
</organism>
<dbReference type="OrthoDB" id="108348at2759"/>
<dbReference type="Proteomes" id="UP000774804">
    <property type="component" value="Unassembled WGS sequence"/>
</dbReference>
<evidence type="ECO:0000256" key="2">
    <source>
        <dbReference type="SAM" id="MobiDB-lite"/>
    </source>
</evidence>
<dbReference type="VEuPathDB" id="FungiDB:PC110_g5678"/>
<proteinExistence type="predicted"/>
<dbReference type="Proteomes" id="UP000736787">
    <property type="component" value="Unassembled WGS sequence"/>
</dbReference>
<evidence type="ECO:0000313" key="3">
    <source>
        <dbReference type="EMBL" id="KAG2860257.1"/>
    </source>
</evidence>
<evidence type="ECO:0008006" key="11">
    <source>
        <dbReference type="Google" id="ProtNLM"/>
    </source>
</evidence>
<dbReference type="EMBL" id="RCMK01000244">
    <property type="protein sequence ID" value="KAG2941523.1"/>
    <property type="molecule type" value="Genomic_DNA"/>
</dbReference>
<feature type="region of interest" description="Disordered" evidence="2">
    <location>
        <begin position="68"/>
        <end position="89"/>
    </location>
</feature>
<dbReference type="Proteomes" id="UP000697107">
    <property type="component" value="Unassembled WGS sequence"/>
</dbReference>
<reference evidence="9 10" key="1">
    <citation type="submission" date="2018-01" db="EMBL/GenBank/DDBJ databases">
        <title>Draft genome of the strawberry crown rot pathogen Phytophthora cactorum.</title>
        <authorList>
            <person name="Armitage A.D."/>
            <person name="Lysoe E."/>
            <person name="Nellist C.F."/>
            <person name="Harrison R.J."/>
            <person name="Brurberg M.B."/>
        </authorList>
    </citation>
    <scope>NUCLEOTIDE SEQUENCE [LARGE SCALE GENOMIC DNA]</scope>
    <source>
        <strain evidence="9 10">10300</strain>
    </source>
</reference>
<accession>A0A329SMH6</accession>
<evidence type="ECO:0000313" key="4">
    <source>
        <dbReference type="EMBL" id="KAG2940555.1"/>
    </source>
</evidence>
<dbReference type="AlphaFoldDB" id="A0A329SMH6"/>
<evidence type="ECO:0000313" key="8">
    <source>
        <dbReference type="EMBL" id="KAG6966180.1"/>
    </source>
</evidence>
<keyword evidence="1" id="KW-0175">Coiled coil</keyword>
<evidence type="ECO:0000313" key="5">
    <source>
        <dbReference type="EMBL" id="KAG2941523.1"/>
    </source>
</evidence>
<feature type="coiled-coil region" evidence="1">
    <location>
        <begin position="91"/>
        <end position="163"/>
    </location>
</feature>
<evidence type="ECO:0000313" key="6">
    <source>
        <dbReference type="EMBL" id="KAG2984389.1"/>
    </source>
</evidence>
<dbReference type="Proteomes" id="UP000760860">
    <property type="component" value="Unassembled WGS sequence"/>
</dbReference>
<dbReference type="EMBL" id="RCMI01000037">
    <property type="protein sequence ID" value="KAG2940555.1"/>
    <property type="molecule type" value="Genomic_DNA"/>
</dbReference>
<evidence type="ECO:0000313" key="10">
    <source>
        <dbReference type="Proteomes" id="UP000251314"/>
    </source>
</evidence>
<protein>
    <recommendedName>
        <fullName evidence="11">BZIP domain-containing protein</fullName>
    </recommendedName>
</protein>
<evidence type="ECO:0000256" key="1">
    <source>
        <dbReference type="SAM" id="Coils"/>
    </source>
</evidence>
<dbReference type="Proteomes" id="UP000735874">
    <property type="component" value="Unassembled WGS sequence"/>
</dbReference>
<reference evidence="3" key="2">
    <citation type="submission" date="2018-10" db="EMBL/GenBank/DDBJ databases">
        <title>Effector identification in a new, highly contiguous assembly of the strawberry crown rot pathogen Phytophthora cactorum.</title>
        <authorList>
            <person name="Armitage A.D."/>
            <person name="Nellist C.F."/>
            <person name="Bates H."/>
            <person name="Vickerstaff R.J."/>
            <person name="Harrison R.J."/>
        </authorList>
    </citation>
    <scope>NUCLEOTIDE SEQUENCE</scope>
    <source>
        <strain evidence="3">15-7</strain>
        <strain evidence="4">4032</strain>
        <strain evidence="5">4040</strain>
        <strain evidence="6">P415</strain>
        <strain evidence="7">P421</strain>
    </source>
</reference>
<dbReference type="EMBL" id="RCMG01000189">
    <property type="protein sequence ID" value="KAG2860257.1"/>
    <property type="molecule type" value="Genomic_DNA"/>
</dbReference>
<reference evidence="8" key="3">
    <citation type="submission" date="2021-01" db="EMBL/GenBank/DDBJ databases">
        <title>Phytophthora aleatoria, a newly-described species from Pinus radiata is distinct from Phytophthora cactorum isolates based on comparative genomics.</title>
        <authorList>
            <person name="Mcdougal R."/>
            <person name="Panda P."/>
            <person name="Williams N."/>
            <person name="Studholme D.J."/>
        </authorList>
    </citation>
    <scope>NUCLEOTIDE SEQUENCE</scope>
    <source>
        <strain evidence="8">NZFS 3830</strain>
    </source>
</reference>
<dbReference type="EMBL" id="JAENGZ010000182">
    <property type="protein sequence ID" value="KAG6966180.1"/>
    <property type="molecule type" value="Genomic_DNA"/>
</dbReference>
<evidence type="ECO:0000313" key="9">
    <source>
        <dbReference type="EMBL" id="RAW38067.1"/>
    </source>
</evidence>
<gene>
    <name evidence="8" type="ORF">JG687_00005002</name>
    <name evidence="9" type="ORF">PC110_g5678</name>
    <name evidence="3" type="ORF">PC113_g8212</name>
    <name evidence="4" type="ORF">PC115_g2530</name>
    <name evidence="5" type="ORF">PC117_g10204</name>
    <name evidence="6" type="ORF">PC118_g8903</name>
    <name evidence="7" type="ORF">PC129_g7524</name>
</gene>
<feature type="compositionally biased region" description="Basic residues" evidence="2">
    <location>
        <begin position="79"/>
        <end position="89"/>
    </location>
</feature>
<comment type="caution">
    <text evidence="9">The sequence shown here is derived from an EMBL/GenBank/DDBJ whole genome shotgun (WGS) entry which is preliminary data.</text>
</comment>
<name>A0A329SMH6_9STRA</name>
<evidence type="ECO:0000313" key="7">
    <source>
        <dbReference type="EMBL" id="KAG3221737.1"/>
    </source>
</evidence>
<dbReference type="Proteomes" id="UP000688947">
    <property type="component" value="Unassembled WGS sequence"/>
</dbReference>
<dbReference type="EMBL" id="RCMV01000207">
    <property type="protein sequence ID" value="KAG3221737.1"/>
    <property type="molecule type" value="Genomic_DNA"/>
</dbReference>
<keyword evidence="10" id="KW-1185">Reference proteome</keyword>
<dbReference type="EMBL" id="MJFZ01000097">
    <property type="protein sequence ID" value="RAW38067.1"/>
    <property type="molecule type" value="Genomic_DNA"/>
</dbReference>
<sequence length="189" mass="21510">MSLLFESSATSFLFEPETNDEQLFATDLLDLLGEGSWPMTEIPHLDAKPVVVEPTSRALLKRLRSRCRGGAEEEDAAKPKRVRRTTATRPRLRNKGKIEILRREIQALESELESLQHAKEDKFERDHAASLWRIIAMKQSQERERAEQQNKALKTLLTAQQTLATSLSGVLNHWQDLPALDASLRIKDS</sequence>
<dbReference type="Proteomes" id="UP000251314">
    <property type="component" value="Unassembled WGS sequence"/>
</dbReference>